<evidence type="ECO:0000256" key="3">
    <source>
        <dbReference type="HAMAP-Rule" id="MF_00187"/>
    </source>
</evidence>
<comment type="function">
    <text evidence="3">Required for formate dehydrogenase (FDH) activity. Acts as a sulfur carrier protein that transfers sulfur from IscS to the molybdenum cofactor prior to its insertion into FDH.</text>
</comment>
<dbReference type="NCBIfam" id="TIGR00129">
    <property type="entry name" value="fdhD_narQ"/>
    <property type="match status" value="1"/>
</dbReference>
<comment type="subcellular location">
    <subcellularLocation>
        <location evidence="3">Cytoplasm</location>
    </subcellularLocation>
</comment>
<dbReference type="Proteomes" id="UP000315037">
    <property type="component" value="Unassembled WGS sequence"/>
</dbReference>
<comment type="similarity">
    <text evidence="3">Belongs to the FdhD family.</text>
</comment>
<dbReference type="SUPFAM" id="SSF53927">
    <property type="entry name" value="Cytidine deaminase-like"/>
    <property type="match status" value="1"/>
</dbReference>
<sequence>MDAPVAKSAPLPPDSCGNCPESLPPVAVEVGFLHVGPQGQGRPERRCIATETPVQIVFNGVLPYAVMMVTPADLEDFAHGFVLSERLLESPEELSACRIERAGGNVILQLTVAQAPFRRLLLRRGEGRSLSGRTGCGVCGLETTDLLDAPLPPVPAGGSFTLAAIRRGLRDLRASQVMNAEVRMLHAAAWTDRAGKILLVREDVGRHNALDKLIGALQRAELDPAEGICLLTSRCSFEMAQKAVLAGMRCLVAVSAPTARAVTVARQAGLTLVAQAREEGQNIFCGSERLSDLRLADPSSPRCE</sequence>
<dbReference type="PANTHER" id="PTHR30592:SF1">
    <property type="entry name" value="SULFUR CARRIER PROTEIN FDHD"/>
    <property type="match status" value="1"/>
</dbReference>
<keyword evidence="1 3" id="KW-0963">Cytoplasm</keyword>
<name>A0A506UL90_9PROT</name>
<accession>A0A506UL90</accession>
<dbReference type="InterPro" id="IPR016193">
    <property type="entry name" value="Cytidine_deaminase-like"/>
</dbReference>
<keyword evidence="2 3" id="KW-0501">Molybdenum cofactor biosynthesis</keyword>
<dbReference type="PANTHER" id="PTHR30592">
    <property type="entry name" value="FORMATE DEHYDROGENASE"/>
    <property type="match status" value="1"/>
</dbReference>
<evidence type="ECO:0000256" key="1">
    <source>
        <dbReference type="ARBA" id="ARBA00022490"/>
    </source>
</evidence>
<keyword evidence="4" id="KW-0808">Transferase</keyword>
<dbReference type="Gene3D" id="3.40.140.10">
    <property type="entry name" value="Cytidine Deaminase, domain 2"/>
    <property type="match status" value="1"/>
</dbReference>
<dbReference type="AlphaFoldDB" id="A0A506UL90"/>
<evidence type="ECO:0000313" key="4">
    <source>
        <dbReference type="EMBL" id="TPW34088.1"/>
    </source>
</evidence>
<dbReference type="EMBL" id="SORZ01000002">
    <property type="protein sequence ID" value="TPW34088.1"/>
    <property type="molecule type" value="Genomic_DNA"/>
</dbReference>
<feature type="active site" description="Cysteine persulfide intermediate" evidence="3">
    <location>
        <position position="136"/>
    </location>
</feature>
<protein>
    <recommendedName>
        <fullName evidence="3">Sulfur carrier protein FdhD</fullName>
    </recommendedName>
</protein>
<dbReference type="GO" id="GO:0016783">
    <property type="term" value="F:sulfurtransferase activity"/>
    <property type="evidence" value="ECO:0007669"/>
    <property type="project" value="InterPro"/>
</dbReference>
<dbReference type="HAMAP" id="MF_00187">
    <property type="entry name" value="FdhD"/>
    <property type="match status" value="1"/>
</dbReference>
<proteinExistence type="inferred from homology"/>
<gene>
    <name evidence="3 4" type="primary">fdhD</name>
    <name evidence="4" type="ORF">E3202_05985</name>
</gene>
<organism evidence="4 5">
    <name type="scientific">Oecophyllibacter saccharovorans</name>
    <dbReference type="NCBI Taxonomy" id="2558360"/>
    <lineage>
        <taxon>Bacteria</taxon>
        <taxon>Pseudomonadati</taxon>
        <taxon>Pseudomonadota</taxon>
        <taxon>Alphaproteobacteria</taxon>
        <taxon>Acetobacterales</taxon>
        <taxon>Acetobacteraceae</taxon>
        <taxon>Oecophyllibacter</taxon>
    </lineage>
</organism>
<keyword evidence="5" id="KW-1185">Reference proteome</keyword>
<dbReference type="GO" id="GO:0097163">
    <property type="term" value="F:sulfur carrier activity"/>
    <property type="evidence" value="ECO:0007669"/>
    <property type="project" value="UniProtKB-UniRule"/>
</dbReference>
<dbReference type="PIRSF" id="PIRSF015626">
    <property type="entry name" value="FdhD"/>
    <property type="match status" value="1"/>
</dbReference>
<evidence type="ECO:0000313" key="5">
    <source>
        <dbReference type="Proteomes" id="UP000315037"/>
    </source>
</evidence>
<comment type="caution">
    <text evidence="3">Lacks conserved residue(s) required for the propagation of feature annotation.</text>
</comment>
<reference evidence="4 5" key="1">
    <citation type="submission" date="2019-03" db="EMBL/GenBank/DDBJ databases">
        <title>The complete genome sequence of Neokomagataea sp. Jb2 NBRC113641.</title>
        <authorList>
            <person name="Chua K.-O."/>
            <person name="Chan K.-G."/>
            <person name="See-Too W.-S."/>
        </authorList>
    </citation>
    <scope>NUCLEOTIDE SEQUENCE [LARGE SCALE GENOMIC DNA]</scope>
    <source>
        <strain evidence="4 5">Jb2</strain>
    </source>
</reference>
<evidence type="ECO:0000256" key="2">
    <source>
        <dbReference type="ARBA" id="ARBA00023150"/>
    </source>
</evidence>
<comment type="caution">
    <text evidence="4">The sequence shown here is derived from an EMBL/GenBank/DDBJ whole genome shotgun (WGS) entry which is preliminary data.</text>
</comment>
<dbReference type="GO" id="GO:0005737">
    <property type="term" value="C:cytoplasm"/>
    <property type="evidence" value="ECO:0007669"/>
    <property type="project" value="UniProtKB-SubCell"/>
</dbReference>
<dbReference type="Gene3D" id="3.10.20.10">
    <property type="match status" value="1"/>
</dbReference>
<dbReference type="Pfam" id="PF02634">
    <property type="entry name" value="FdhD-NarQ"/>
    <property type="match status" value="1"/>
</dbReference>
<dbReference type="GO" id="GO:0006777">
    <property type="term" value="P:Mo-molybdopterin cofactor biosynthetic process"/>
    <property type="evidence" value="ECO:0007669"/>
    <property type="project" value="UniProtKB-UniRule"/>
</dbReference>
<dbReference type="InterPro" id="IPR003786">
    <property type="entry name" value="FdhD"/>
</dbReference>